<sequence length="108" mass="12111">MLKDGKVDFPCISLYSFSCLNMRKDRKNMRKTALIIFFSLCLCVSFVGSQGIRKAVWAGQFYQENAEILSQQIDQFLKNAKNLPSHGEEILALISPHAGYVYSGQTAA</sequence>
<evidence type="ECO:0000256" key="1">
    <source>
        <dbReference type="ARBA" id="ARBA00006315"/>
    </source>
</evidence>
<evidence type="ECO:0000313" key="3">
    <source>
        <dbReference type="EMBL" id="GAI25541.1"/>
    </source>
</evidence>
<keyword evidence="2" id="KW-0812">Transmembrane</keyword>
<reference evidence="3" key="1">
    <citation type="journal article" date="2014" name="Front. Microbiol.">
        <title>High frequency of phylogenetically diverse reductive dehalogenase-homologous genes in deep subseafloor sedimentary metagenomes.</title>
        <authorList>
            <person name="Kawai M."/>
            <person name="Futagami T."/>
            <person name="Toyoda A."/>
            <person name="Takaki Y."/>
            <person name="Nishi S."/>
            <person name="Hori S."/>
            <person name="Arai W."/>
            <person name="Tsubouchi T."/>
            <person name="Morono Y."/>
            <person name="Uchiyama I."/>
            <person name="Ito T."/>
            <person name="Fujiyama A."/>
            <person name="Inagaki F."/>
            <person name="Takami H."/>
        </authorList>
    </citation>
    <scope>NUCLEOTIDE SEQUENCE</scope>
    <source>
        <strain evidence="3">Expedition CK06-06</strain>
    </source>
</reference>
<organism evidence="3">
    <name type="scientific">marine sediment metagenome</name>
    <dbReference type="NCBI Taxonomy" id="412755"/>
    <lineage>
        <taxon>unclassified sequences</taxon>
        <taxon>metagenomes</taxon>
        <taxon>ecological metagenomes</taxon>
    </lineage>
</organism>
<feature type="non-terminal residue" evidence="3">
    <location>
        <position position="108"/>
    </location>
</feature>
<accession>X1N5P8</accession>
<comment type="caution">
    <text evidence="3">The sequence shown here is derived from an EMBL/GenBank/DDBJ whole genome shotgun (WGS) entry which is preliminary data.</text>
</comment>
<name>X1N5P8_9ZZZZ</name>
<dbReference type="NCBIfam" id="TIGR04336">
    <property type="entry name" value="AmmeMemoSam_B"/>
    <property type="match status" value="1"/>
</dbReference>
<dbReference type="PANTHER" id="PTHR11060:SF0">
    <property type="entry name" value="PROTEIN MEMO1"/>
    <property type="match status" value="1"/>
</dbReference>
<protein>
    <recommendedName>
        <fullName evidence="4">AmmeMemoRadiSam system protein B</fullName>
    </recommendedName>
</protein>
<comment type="similarity">
    <text evidence="1">Belongs to the MEMO1 family.</text>
</comment>
<dbReference type="InterPro" id="IPR002737">
    <property type="entry name" value="MEMO1_fam"/>
</dbReference>
<proteinExistence type="inferred from homology"/>
<evidence type="ECO:0000256" key="2">
    <source>
        <dbReference type="SAM" id="Phobius"/>
    </source>
</evidence>
<dbReference type="Pfam" id="PF01875">
    <property type="entry name" value="Memo"/>
    <property type="match status" value="1"/>
</dbReference>
<gene>
    <name evidence="3" type="ORF">S06H3_33885</name>
</gene>
<dbReference type="EMBL" id="BARV01020280">
    <property type="protein sequence ID" value="GAI25541.1"/>
    <property type="molecule type" value="Genomic_DNA"/>
</dbReference>
<dbReference type="AlphaFoldDB" id="X1N5P8"/>
<feature type="transmembrane region" description="Helical" evidence="2">
    <location>
        <begin position="32"/>
        <end position="52"/>
    </location>
</feature>
<dbReference type="Gene3D" id="3.40.830.10">
    <property type="entry name" value="LigB-like"/>
    <property type="match status" value="1"/>
</dbReference>
<keyword evidence="2" id="KW-1133">Transmembrane helix</keyword>
<keyword evidence="2" id="KW-0472">Membrane</keyword>
<evidence type="ECO:0008006" key="4">
    <source>
        <dbReference type="Google" id="ProtNLM"/>
    </source>
</evidence>
<dbReference type="PANTHER" id="PTHR11060">
    <property type="entry name" value="PROTEIN MEMO1"/>
    <property type="match status" value="1"/>
</dbReference>